<keyword evidence="1" id="KW-1133">Transmembrane helix</keyword>
<dbReference type="PANTHER" id="PTHR37224">
    <property type="entry name" value="OS02G0804400 PROTEIN"/>
    <property type="match status" value="1"/>
</dbReference>
<comment type="caution">
    <text evidence="2">The sequence shown here is derived from an EMBL/GenBank/DDBJ whole genome shotgun (WGS) entry which is preliminary data.</text>
</comment>
<feature type="transmembrane region" description="Helical" evidence="1">
    <location>
        <begin position="112"/>
        <end position="131"/>
    </location>
</feature>
<evidence type="ECO:0000256" key="1">
    <source>
        <dbReference type="SAM" id="Phobius"/>
    </source>
</evidence>
<sequence>MAATATATELPKICSSLFAARRLNRRENMCPARIAVGVPFVFKSTSFKSSVLVRASEPQRDEVNSSTNDGDRSFTSQEDLNYLWKLGAGSIVGAAAIKYGSVLFPEITRPNILEAMTMVFAPVVVAVLLLIRQSRLEK</sequence>
<keyword evidence="1" id="KW-0812">Transmembrane</keyword>
<dbReference type="EMBL" id="BJWL01000011">
    <property type="protein sequence ID" value="GFY96948.1"/>
    <property type="molecule type" value="Genomic_DNA"/>
</dbReference>
<evidence type="ECO:0000313" key="3">
    <source>
        <dbReference type="Proteomes" id="UP000585474"/>
    </source>
</evidence>
<dbReference type="OrthoDB" id="513929at2759"/>
<name>A0A7J0FE51_9ERIC</name>
<reference evidence="2 3" key="1">
    <citation type="submission" date="2019-07" db="EMBL/GenBank/DDBJ databases">
        <title>De Novo Assembly of kiwifruit Actinidia rufa.</title>
        <authorList>
            <person name="Sugita-Konishi S."/>
            <person name="Sato K."/>
            <person name="Mori E."/>
            <person name="Abe Y."/>
            <person name="Kisaki G."/>
            <person name="Hamano K."/>
            <person name="Suezawa K."/>
            <person name="Otani M."/>
            <person name="Fukuda T."/>
            <person name="Manabe T."/>
            <person name="Gomi K."/>
            <person name="Tabuchi M."/>
            <person name="Akimitsu K."/>
            <person name="Kataoka I."/>
        </authorList>
    </citation>
    <scope>NUCLEOTIDE SEQUENCE [LARGE SCALE GENOMIC DNA]</scope>
    <source>
        <strain evidence="3">cv. Fuchu</strain>
    </source>
</reference>
<accession>A0A7J0FE51</accession>
<feature type="transmembrane region" description="Helical" evidence="1">
    <location>
        <begin position="82"/>
        <end position="100"/>
    </location>
</feature>
<keyword evidence="1" id="KW-0472">Membrane</keyword>
<protein>
    <submittedName>
        <fullName evidence="2">Uncharacterized protein</fullName>
    </submittedName>
</protein>
<evidence type="ECO:0000313" key="2">
    <source>
        <dbReference type="EMBL" id="GFY96948.1"/>
    </source>
</evidence>
<proteinExistence type="predicted"/>
<dbReference type="AlphaFoldDB" id="A0A7J0FE51"/>
<dbReference type="Proteomes" id="UP000585474">
    <property type="component" value="Unassembled WGS sequence"/>
</dbReference>
<keyword evidence="3" id="KW-1185">Reference proteome</keyword>
<gene>
    <name evidence="2" type="ORF">Acr_11g0012540</name>
</gene>
<organism evidence="2 3">
    <name type="scientific">Actinidia rufa</name>
    <dbReference type="NCBI Taxonomy" id="165716"/>
    <lineage>
        <taxon>Eukaryota</taxon>
        <taxon>Viridiplantae</taxon>
        <taxon>Streptophyta</taxon>
        <taxon>Embryophyta</taxon>
        <taxon>Tracheophyta</taxon>
        <taxon>Spermatophyta</taxon>
        <taxon>Magnoliopsida</taxon>
        <taxon>eudicotyledons</taxon>
        <taxon>Gunneridae</taxon>
        <taxon>Pentapetalae</taxon>
        <taxon>asterids</taxon>
        <taxon>Ericales</taxon>
        <taxon>Actinidiaceae</taxon>
        <taxon>Actinidia</taxon>
    </lineage>
</organism>